<dbReference type="AlphaFoldDB" id="A0AAT9LDP0"/>
<protein>
    <submittedName>
        <fullName evidence="1">Uncharacterized protein</fullName>
    </submittedName>
</protein>
<reference evidence="1" key="2">
    <citation type="journal article" date="2023" name="Biology">
        <title>Prokaryotic Life Associated with Coal-Fire Gas Vents Revealed by Metagenomics.</title>
        <authorList>
            <person name="Kadnikov V.V."/>
            <person name="Mardanov A.V."/>
            <person name="Beletsky A.V."/>
            <person name="Karnachuk O.V."/>
            <person name="Ravin N.V."/>
        </authorList>
    </citation>
    <scope>NUCLEOTIDE SEQUENCE</scope>
    <source>
        <strain evidence="1">Bu02</strain>
    </source>
</reference>
<evidence type="ECO:0000313" key="1">
    <source>
        <dbReference type="EMBL" id="QUL97950.1"/>
    </source>
</evidence>
<dbReference type="KEGG" id="fcz:IMF26_07700"/>
<organism evidence="1">
    <name type="scientific">Candidatus Fermentithermobacillus carboniphilus</name>
    <dbReference type="NCBI Taxonomy" id="3085328"/>
    <lineage>
        <taxon>Bacteria</taxon>
        <taxon>Bacillati</taxon>
        <taxon>Bacillota</taxon>
        <taxon>Candidatus Fermentithermobacillia</taxon>
        <taxon>Candidatus Fermentithermobacillales</taxon>
        <taxon>Candidatus Fermentithermobacillaceae</taxon>
        <taxon>Candidatus Fermentithermobacillus</taxon>
    </lineage>
</organism>
<reference evidence="1" key="1">
    <citation type="submission" date="2020-10" db="EMBL/GenBank/DDBJ databases">
        <authorList>
            <person name="Kadnikov V."/>
            <person name="Beletsky A.V."/>
            <person name="Mardanov A.V."/>
            <person name="Karnachuk O.V."/>
            <person name="Ravin N.V."/>
        </authorList>
    </citation>
    <scope>NUCLEOTIDE SEQUENCE</scope>
    <source>
        <strain evidence="1">Bu02</strain>
    </source>
</reference>
<dbReference type="EMBL" id="CP062796">
    <property type="protein sequence ID" value="QUL97950.1"/>
    <property type="molecule type" value="Genomic_DNA"/>
</dbReference>
<proteinExistence type="predicted"/>
<accession>A0AAT9LDP0</accession>
<sequence>MKTVKFLKPGTPEMETSRYRRKVLFQFWFFLVLGLFLGWFGRSLASPDTPLPGSQEDPLVSKSYVDMQVKMNVVELPQGKILLGSSGTEIVLRSGKARVIDSQLGGLSDVTAARDLRRGEAVPANHLLIVPRDDGRGVEALSPVILLVRGSYTVK</sequence>
<name>A0AAT9LDP0_9FIRM</name>
<gene>
    <name evidence="1" type="ORF">IMF26_07700</name>
</gene>